<keyword evidence="3" id="KW-1185">Reference proteome</keyword>
<sequence length="327" mass="36210">MFMKTFLLLALGVQALSLPGTDEALEKRSSRAWIGSFDSDDTTCSNTSVFQDNSALPHAACVPFRLQGGRVGGRWGSGKHEINVIQAFEDTGCQEAQVSFTRIGAEKGFCVDSSMWDCEGGLDSKREGVFYVHSLHGLKYSGSGYTDTEVDAYTDADSYAHTDGDTDTDTENSSIDDPWPKATIRLAHFSVKEYLVSDSIRHGSAIDFGLQEIDSNESMAEDCLAYLLYFIKLEVLTSVSLREYPLAQYAMAYWFEHVRIAQSSTSSALPLAQELYLSKKDSLVKWIRLYDADPPGHWGPIRILSSREESQHIGLPMYYASLLGLLG</sequence>
<feature type="chain" id="PRO_5034954380" evidence="1">
    <location>
        <begin position="16"/>
        <end position="327"/>
    </location>
</feature>
<protein>
    <submittedName>
        <fullName evidence="2">Uncharacterized protein</fullName>
    </submittedName>
</protein>
<dbReference type="Proteomes" id="UP000578531">
    <property type="component" value="Unassembled WGS sequence"/>
</dbReference>
<evidence type="ECO:0000313" key="3">
    <source>
        <dbReference type="Proteomes" id="UP000578531"/>
    </source>
</evidence>
<accession>A0A8H6FQ04</accession>
<dbReference type="AlphaFoldDB" id="A0A8H6FQ04"/>
<evidence type="ECO:0000256" key="1">
    <source>
        <dbReference type="SAM" id="SignalP"/>
    </source>
</evidence>
<feature type="signal peptide" evidence="1">
    <location>
        <begin position="1"/>
        <end position="15"/>
    </location>
</feature>
<gene>
    <name evidence="2" type="ORF">HO173_009261</name>
</gene>
<dbReference type="OrthoDB" id="5423185at2759"/>
<name>A0A8H6FQ04_9LECA</name>
<reference evidence="2 3" key="1">
    <citation type="journal article" date="2020" name="Genomics">
        <title>Complete, high-quality genomes from long-read metagenomic sequencing of two wolf lichen thalli reveals enigmatic genome architecture.</title>
        <authorList>
            <person name="McKenzie S.K."/>
            <person name="Walston R.F."/>
            <person name="Allen J.L."/>
        </authorList>
    </citation>
    <scope>NUCLEOTIDE SEQUENCE [LARGE SCALE GENOMIC DNA]</scope>
    <source>
        <strain evidence="2">WasteWater2</strain>
    </source>
</reference>
<dbReference type="RefSeq" id="XP_037162019.1">
    <property type="nucleotide sequence ID" value="XM_037311152.1"/>
</dbReference>
<dbReference type="GeneID" id="59290913"/>
<keyword evidence="1" id="KW-0732">Signal</keyword>
<evidence type="ECO:0000313" key="2">
    <source>
        <dbReference type="EMBL" id="KAF6232593.1"/>
    </source>
</evidence>
<comment type="caution">
    <text evidence="2">The sequence shown here is derived from an EMBL/GenBank/DDBJ whole genome shotgun (WGS) entry which is preliminary data.</text>
</comment>
<dbReference type="EMBL" id="JACCJC010000047">
    <property type="protein sequence ID" value="KAF6232593.1"/>
    <property type="molecule type" value="Genomic_DNA"/>
</dbReference>
<proteinExistence type="predicted"/>
<organism evidence="2 3">
    <name type="scientific">Letharia columbiana</name>
    <dbReference type="NCBI Taxonomy" id="112416"/>
    <lineage>
        <taxon>Eukaryota</taxon>
        <taxon>Fungi</taxon>
        <taxon>Dikarya</taxon>
        <taxon>Ascomycota</taxon>
        <taxon>Pezizomycotina</taxon>
        <taxon>Lecanoromycetes</taxon>
        <taxon>OSLEUM clade</taxon>
        <taxon>Lecanoromycetidae</taxon>
        <taxon>Lecanorales</taxon>
        <taxon>Lecanorineae</taxon>
        <taxon>Parmeliaceae</taxon>
        <taxon>Letharia</taxon>
    </lineage>
</organism>